<dbReference type="AlphaFoldDB" id="A0AAW1PPV7"/>
<accession>A0AAW1PPV7</accession>
<feature type="region of interest" description="Disordered" evidence="1">
    <location>
        <begin position="119"/>
        <end position="138"/>
    </location>
</feature>
<feature type="compositionally biased region" description="Polar residues" evidence="1">
    <location>
        <begin position="609"/>
        <end position="618"/>
    </location>
</feature>
<feature type="compositionally biased region" description="Basic and acidic residues" evidence="1">
    <location>
        <begin position="673"/>
        <end position="691"/>
    </location>
</feature>
<protein>
    <submittedName>
        <fullName evidence="2">Uncharacterized protein</fullName>
    </submittedName>
</protein>
<feature type="compositionally biased region" description="Low complexity" evidence="1">
    <location>
        <begin position="620"/>
        <end position="636"/>
    </location>
</feature>
<name>A0AAW1PPV7_9CHLO</name>
<feature type="compositionally biased region" description="Low complexity" evidence="1">
    <location>
        <begin position="591"/>
        <end position="608"/>
    </location>
</feature>
<evidence type="ECO:0000313" key="2">
    <source>
        <dbReference type="EMBL" id="KAK9810128.1"/>
    </source>
</evidence>
<proteinExistence type="predicted"/>
<sequence length="881" mass="93578">MVASSLKRLVFLIDVAGIDLNRKVHDVIAEKDSAEDAQVVKRGKAQQGPRIKKRLQRSYQGTSQISGSSFASFHDLLAALLDAQTASQAASGVEAPKSTLTQLVRYLATLATTVFSDLQSHTHQENSPHNVPRHVSGDASEERSGLVVMVSPTPKSLADLTSFLDLTSTNPLFGQHGLADGEVAAALQQAISPQLVSQFEAAGVRLCWLDSGSLPSAPKGAEAVGWRVGCWQAKQKRDAAAMREVLTRLAEEANIHEDDPEAAWAEVRRETRERQRAQKLAASRQREPGVRSQSGVLHAGPAPRAAAESMGQAAPHLGEVGDSITPLCSRPGSPAGVLPSAPPSTTQPAEGRSQSVPAILEQAVRARNNLVEQCRVSVRPVPVNEVAQQAADLVRHVASQLLRSPTSAVLAHIAPSDDASEADQAPPPHSVAAHVNIRKALLPALLTDPVRLLQQYRSHAVGHLSMSVLVVELVMRLQAASIKAGPTKKEMPKPRRQEVLLLFEWLMSAIPTPPFGGRAFFRDMLCDQYSVMLPGVVKELELMAFGDDEPVSSPDSKRQALQAEAEAPLDPNNPEVVVDSDQAGPSRGLTGDDAAAARAGPSSRPSTSEMSGQHSGVSHRSAAAGPAGPSARGRAAFGQKRTYHNAAKRVGMNGQALDRRQVRLKGRPAGGRQDGKPADKPLHRLAGKDSKAGGQRQKKGNVGTPRRVQKAGQKGKDPKATPTSRRKVTPMSDESMVPPTSQKASQKAGPALVTDTASKLKRKLAFGSLPVSYAIDEDEDEQDDLLTEPDKQPTAGAAEEGRGDNDCNWMTSAVHVQRPAPRRQPAGGRPGGLMRFNSEAAPSTAGLPHQQLQHSASLPAGMAGAAGNILSIGTRRTYACE</sequence>
<reference evidence="2 3" key="1">
    <citation type="journal article" date="2024" name="Nat. Commun.">
        <title>Phylogenomics reveals the evolutionary origins of lichenization in chlorophyte algae.</title>
        <authorList>
            <person name="Puginier C."/>
            <person name="Libourel C."/>
            <person name="Otte J."/>
            <person name="Skaloud P."/>
            <person name="Haon M."/>
            <person name="Grisel S."/>
            <person name="Petersen M."/>
            <person name="Berrin J.G."/>
            <person name="Delaux P.M."/>
            <person name="Dal Grande F."/>
            <person name="Keller J."/>
        </authorList>
    </citation>
    <scope>NUCLEOTIDE SEQUENCE [LARGE SCALE GENOMIC DNA]</scope>
    <source>
        <strain evidence="2 3">SAG 2043</strain>
    </source>
</reference>
<keyword evidence="3" id="KW-1185">Reference proteome</keyword>
<evidence type="ECO:0000313" key="3">
    <source>
        <dbReference type="Proteomes" id="UP001489004"/>
    </source>
</evidence>
<feature type="compositionally biased region" description="Acidic residues" evidence="1">
    <location>
        <begin position="775"/>
        <end position="787"/>
    </location>
</feature>
<organism evidence="2 3">
    <name type="scientific">[Myrmecia] bisecta</name>
    <dbReference type="NCBI Taxonomy" id="41462"/>
    <lineage>
        <taxon>Eukaryota</taxon>
        <taxon>Viridiplantae</taxon>
        <taxon>Chlorophyta</taxon>
        <taxon>core chlorophytes</taxon>
        <taxon>Trebouxiophyceae</taxon>
        <taxon>Trebouxiales</taxon>
        <taxon>Trebouxiaceae</taxon>
        <taxon>Myrmecia</taxon>
    </lineage>
</organism>
<evidence type="ECO:0000256" key="1">
    <source>
        <dbReference type="SAM" id="MobiDB-lite"/>
    </source>
</evidence>
<feature type="region of interest" description="Disordered" evidence="1">
    <location>
        <begin position="548"/>
        <end position="752"/>
    </location>
</feature>
<gene>
    <name evidence="2" type="ORF">WJX72_005205</name>
</gene>
<feature type="region of interest" description="Disordered" evidence="1">
    <location>
        <begin position="775"/>
        <end position="806"/>
    </location>
</feature>
<comment type="caution">
    <text evidence="2">The sequence shown here is derived from an EMBL/GenBank/DDBJ whole genome shotgun (WGS) entry which is preliminary data.</text>
</comment>
<dbReference type="Proteomes" id="UP001489004">
    <property type="component" value="Unassembled WGS sequence"/>
</dbReference>
<feature type="compositionally biased region" description="Polar residues" evidence="1">
    <location>
        <begin position="343"/>
        <end position="354"/>
    </location>
</feature>
<dbReference type="EMBL" id="JALJOR010000010">
    <property type="protein sequence ID" value="KAK9810128.1"/>
    <property type="molecule type" value="Genomic_DNA"/>
</dbReference>
<feature type="region of interest" description="Disordered" evidence="1">
    <location>
        <begin position="275"/>
        <end position="354"/>
    </location>
</feature>